<dbReference type="Pfam" id="PF04140">
    <property type="entry name" value="ICMT"/>
    <property type="match status" value="1"/>
</dbReference>
<evidence type="ECO:0000256" key="5">
    <source>
        <dbReference type="SAM" id="Phobius"/>
    </source>
</evidence>
<keyword evidence="7" id="KW-1185">Reference proteome</keyword>
<proteinExistence type="predicted"/>
<evidence type="ECO:0000313" key="7">
    <source>
        <dbReference type="Proteomes" id="UP001050975"/>
    </source>
</evidence>
<evidence type="ECO:0000313" key="6">
    <source>
        <dbReference type="EMBL" id="GET41547.1"/>
    </source>
</evidence>
<feature type="transmembrane region" description="Helical" evidence="5">
    <location>
        <begin position="130"/>
        <end position="152"/>
    </location>
</feature>
<name>A0AAV3XPL5_9CYAN</name>
<organism evidence="6 7">
    <name type="scientific">Microseira wollei NIES-4236</name>
    <dbReference type="NCBI Taxonomy" id="2530354"/>
    <lineage>
        <taxon>Bacteria</taxon>
        <taxon>Bacillati</taxon>
        <taxon>Cyanobacteriota</taxon>
        <taxon>Cyanophyceae</taxon>
        <taxon>Oscillatoriophycideae</taxon>
        <taxon>Aerosakkonematales</taxon>
        <taxon>Aerosakkonemataceae</taxon>
        <taxon>Microseira</taxon>
    </lineage>
</organism>
<dbReference type="Gene3D" id="1.20.120.1630">
    <property type="match status" value="1"/>
</dbReference>
<keyword evidence="4 5" id="KW-0472">Membrane</keyword>
<evidence type="ECO:0000256" key="3">
    <source>
        <dbReference type="ARBA" id="ARBA00022989"/>
    </source>
</evidence>
<feature type="transmembrane region" description="Helical" evidence="5">
    <location>
        <begin position="43"/>
        <end position="61"/>
    </location>
</feature>
<dbReference type="InterPro" id="IPR052527">
    <property type="entry name" value="Metal_cation-efflux_comp"/>
</dbReference>
<dbReference type="EMBL" id="BLAY01000126">
    <property type="protein sequence ID" value="GET41547.1"/>
    <property type="molecule type" value="Genomic_DNA"/>
</dbReference>
<dbReference type="AlphaFoldDB" id="A0AAV3XPL5"/>
<dbReference type="InterPro" id="IPR007269">
    <property type="entry name" value="ICMT_MeTrfase"/>
</dbReference>
<dbReference type="PANTHER" id="PTHR43847:SF1">
    <property type="entry name" value="BLL3993 PROTEIN"/>
    <property type="match status" value="1"/>
</dbReference>
<evidence type="ECO:0000256" key="4">
    <source>
        <dbReference type="ARBA" id="ARBA00023136"/>
    </source>
</evidence>
<dbReference type="GO" id="GO:0004671">
    <property type="term" value="F:protein C-terminal S-isoprenylcysteine carboxyl O-methyltransferase activity"/>
    <property type="evidence" value="ECO:0007669"/>
    <property type="project" value="InterPro"/>
</dbReference>
<keyword evidence="2 5" id="KW-0812">Transmembrane</keyword>
<feature type="transmembrane region" description="Helical" evidence="5">
    <location>
        <begin position="6"/>
        <end position="22"/>
    </location>
</feature>
<dbReference type="GO" id="GO:0016020">
    <property type="term" value="C:membrane"/>
    <property type="evidence" value="ECO:0007669"/>
    <property type="project" value="UniProtKB-SubCell"/>
</dbReference>
<sequence>MTITAALAYLFIVCYFVIERLLRKGEKALSLQAGASDRGSSRILWISGLFNILLVLFAPILNAYQIGYWHSGYVGWLGLLLMLAGLVMRYWAANTLGEFYTRTLQIVEAQRIVDQAPYNIIRHPGYLGTFLMEIGAGLAIANWIVLLLVAGIGMRSRFYRIPAEEEMLVTTFPEQYNIYKAKTWRLIPFIY</sequence>
<evidence type="ECO:0000256" key="2">
    <source>
        <dbReference type="ARBA" id="ARBA00022692"/>
    </source>
</evidence>
<gene>
    <name evidence="6" type="ORF">MiSe_63590</name>
</gene>
<keyword evidence="3 5" id="KW-1133">Transmembrane helix</keyword>
<comment type="caution">
    <text evidence="6">The sequence shown here is derived from an EMBL/GenBank/DDBJ whole genome shotgun (WGS) entry which is preliminary data.</text>
</comment>
<evidence type="ECO:0000256" key="1">
    <source>
        <dbReference type="ARBA" id="ARBA00004141"/>
    </source>
</evidence>
<protein>
    <recommendedName>
        <fullName evidence="8">Isoprenylcysteine carboxyl methyltransferase</fullName>
    </recommendedName>
</protein>
<evidence type="ECO:0008006" key="8">
    <source>
        <dbReference type="Google" id="ProtNLM"/>
    </source>
</evidence>
<dbReference type="Proteomes" id="UP001050975">
    <property type="component" value="Unassembled WGS sequence"/>
</dbReference>
<accession>A0AAV3XPL5</accession>
<reference evidence="6" key="1">
    <citation type="submission" date="2019-10" db="EMBL/GenBank/DDBJ databases">
        <title>Draft genome sequece of Microseira wollei NIES-4236.</title>
        <authorList>
            <person name="Yamaguchi H."/>
            <person name="Suzuki S."/>
            <person name="Kawachi M."/>
        </authorList>
    </citation>
    <scope>NUCLEOTIDE SEQUENCE</scope>
    <source>
        <strain evidence="6">NIES-4236</strain>
    </source>
</reference>
<comment type="subcellular location">
    <subcellularLocation>
        <location evidence="1">Membrane</location>
        <topology evidence="1">Multi-pass membrane protein</topology>
    </subcellularLocation>
</comment>
<dbReference type="PANTHER" id="PTHR43847">
    <property type="entry name" value="BLL3993 PROTEIN"/>
    <property type="match status" value="1"/>
</dbReference>
<feature type="transmembrane region" description="Helical" evidence="5">
    <location>
        <begin position="73"/>
        <end position="92"/>
    </location>
</feature>
<dbReference type="RefSeq" id="WP_226587953.1">
    <property type="nucleotide sequence ID" value="NZ_BLAY01000126.1"/>
</dbReference>